<gene>
    <name evidence="9" type="ORF">DPMN_027154</name>
</gene>
<evidence type="ECO:0000313" key="10">
    <source>
        <dbReference type="Proteomes" id="UP000828390"/>
    </source>
</evidence>
<dbReference type="InterPro" id="IPR012337">
    <property type="entry name" value="RNaseH-like_sf"/>
</dbReference>
<accession>A0A9D4LSJ0</accession>
<dbReference type="CDD" id="cd06145">
    <property type="entry name" value="REX1_like"/>
    <property type="match status" value="1"/>
</dbReference>
<dbReference type="Proteomes" id="UP000828390">
    <property type="component" value="Unassembled WGS sequence"/>
</dbReference>
<evidence type="ECO:0000256" key="3">
    <source>
        <dbReference type="ARBA" id="ARBA00022722"/>
    </source>
</evidence>
<evidence type="ECO:0000256" key="4">
    <source>
        <dbReference type="ARBA" id="ARBA00022801"/>
    </source>
</evidence>
<dbReference type="GO" id="GO:0003676">
    <property type="term" value="F:nucleic acid binding"/>
    <property type="evidence" value="ECO:0007669"/>
    <property type="project" value="InterPro"/>
</dbReference>
<dbReference type="AlphaFoldDB" id="A0A9D4LSJ0"/>
<evidence type="ECO:0000313" key="9">
    <source>
        <dbReference type="EMBL" id="KAH3864140.1"/>
    </source>
</evidence>
<evidence type="ECO:0000256" key="7">
    <source>
        <dbReference type="SAM" id="MobiDB-lite"/>
    </source>
</evidence>
<dbReference type="SUPFAM" id="SSF53098">
    <property type="entry name" value="Ribonuclease H-like"/>
    <property type="match status" value="1"/>
</dbReference>
<evidence type="ECO:0000256" key="6">
    <source>
        <dbReference type="ARBA" id="ARBA00023242"/>
    </source>
</evidence>
<feature type="compositionally biased region" description="Basic and acidic residues" evidence="7">
    <location>
        <begin position="1"/>
        <end position="10"/>
    </location>
</feature>
<dbReference type="InterPro" id="IPR047021">
    <property type="entry name" value="REXO1/3/4-like"/>
</dbReference>
<comment type="similarity">
    <text evidence="2">Belongs to the REXO1/REXO3 family.</text>
</comment>
<dbReference type="PANTHER" id="PTHR12801">
    <property type="entry name" value="RNA EXONUCLEASE REXO1 / RECO3 FAMILY MEMBER-RELATED"/>
    <property type="match status" value="1"/>
</dbReference>
<evidence type="ECO:0000256" key="2">
    <source>
        <dbReference type="ARBA" id="ARBA00006357"/>
    </source>
</evidence>
<dbReference type="Gene3D" id="3.30.420.10">
    <property type="entry name" value="Ribonuclease H-like superfamily/Ribonuclease H"/>
    <property type="match status" value="1"/>
</dbReference>
<protein>
    <recommendedName>
        <fullName evidence="8">Exonuclease domain-containing protein</fullName>
    </recommendedName>
</protein>
<dbReference type="GO" id="GO:0005634">
    <property type="term" value="C:nucleus"/>
    <property type="evidence" value="ECO:0007669"/>
    <property type="project" value="UniProtKB-SubCell"/>
</dbReference>
<dbReference type="InterPro" id="IPR013520">
    <property type="entry name" value="Ribonucl_H"/>
</dbReference>
<feature type="compositionally biased region" description="Acidic residues" evidence="7">
    <location>
        <begin position="521"/>
        <end position="530"/>
    </location>
</feature>
<evidence type="ECO:0000256" key="1">
    <source>
        <dbReference type="ARBA" id="ARBA00004123"/>
    </source>
</evidence>
<feature type="domain" description="Exonuclease" evidence="8">
    <location>
        <begin position="337"/>
        <end position="496"/>
    </location>
</feature>
<feature type="compositionally biased region" description="Polar residues" evidence="7">
    <location>
        <begin position="40"/>
        <end position="53"/>
    </location>
</feature>
<dbReference type="OrthoDB" id="206335at2759"/>
<dbReference type="GO" id="GO:0004527">
    <property type="term" value="F:exonuclease activity"/>
    <property type="evidence" value="ECO:0007669"/>
    <property type="project" value="UniProtKB-KW"/>
</dbReference>
<dbReference type="SMART" id="SM00479">
    <property type="entry name" value="EXOIII"/>
    <property type="match status" value="1"/>
</dbReference>
<comment type="subcellular location">
    <subcellularLocation>
        <location evidence="1">Nucleus</location>
    </subcellularLocation>
</comment>
<dbReference type="InterPro" id="IPR036397">
    <property type="entry name" value="RNaseH_sf"/>
</dbReference>
<dbReference type="EMBL" id="JAIWYP010000002">
    <property type="protein sequence ID" value="KAH3864140.1"/>
    <property type="molecule type" value="Genomic_DNA"/>
</dbReference>
<dbReference type="FunFam" id="3.30.420.10:FF:000019">
    <property type="entry name" value="RNA exonuclease NEF-sp"/>
    <property type="match status" value="1"/>
</dbReference>
<evidence type="ECO:0000259" key="8">
    <source>
        <dbReference type="SMART" id="SM00479"/>
    </source>
</evidence>
<dbReference type="InterPro" id="IPR034922">
    <property type="entry name" value="REX1-like_exo"/>
</dbReference>
<reference evidence="9" key="1">
    <citation type="journal article" date="2019" name="bioRxiv">
        <title>The Genome of the Zebra Mussel, Dreissena polymorpha: A Resource for Invasive Species Research.</title>
        <authorList>
            <person name="McCartney M.A."/>
            <person name="Auch B."/>
            <person name="Kono T."/>
            <person name="Mallez S."/>
            <person name="Zhang Y."/>
            <person name="Obille A."/>
            <person name="Becker A."/>
            <person name="Abrahante J.E."/>
            <person name="Garbe J."/>
            <person name="Badalamenti J.P."/>
            <person name="Herman A."/>
            <person name="Mangelson H."/>
            <person name="Liachko I."/>
            <person name="Sullivan S."/>
            <person name="Sone E.D."/>
            <person name="Koren S."/>
            <person name="Silverstein K.A.T."/>
            <person name="Beckman K.B."/>
            <person name="Gohl D.M."/>
        </authorList>
    </citation>
    <scope>NUCLEOTIDE SEQUENCE</scope>
    <source>
        <strain evidence="9">Duluth1</strain>
        <tissue evidence="9">Whole animal</tissue>
    </source>
</reference>
<feature type="region of interest" description="Disordered" evidence="7">
    <location>
        <begin position="511"/>
        <end position="530"/>
    </location>
</feature>
<evidence type="ECO:0000256" key="5">
    <source>
        <dbReference type="ARBA" id="ARBA00022839"/>
    </source>
</evidence>
<name>A0A9D4LSJ0_DREPO</name>
<keyword evidence="6" id="KW-0539">Nucleus</keyword>
<keyword evidence="4" id="KW-0378">Hydrolase</keyword>
<keyword evidence="5" id="KW-0269">Exonuclease</keyword>
<feature type="region of interest" description="Disordered" evidence="7">
    <location>
        <begin position="1"/>
        <end position="64"/>
    </location>
</feature>
<proteinExistence type="inferred from homology"/>
<comment type="caution">
    <text evidence="9">The sequence shown here is derived from an EMBL/GenBank/DDBJ whole genome shotgun (WGS) entry which is preliminary data.</text>
</comment>
<keyword evidence="3" id="KW-0540">Nuclease</keyword>
<organism evidence="9 10">
    <name type="scientific">Dreissena polymorpha</name>
    <name type="common">Zebra mussel</name>
    <name type="synonym">Mytilus polymorpha</name>
    <dbReference type="NCBI Taxonomy" id="45954"/>
    <lineage>
        <taxon>Eukaryota</taxon>
        <taxon>Metazoa</taxon>
        <taxon>Spiralia</taxon>
        <taxon>Lophotrochozoa</taxon>
        <taxon>Mollusca</taxon>
        <taxon>Bivalvia</taxon>
        <taxon>Autobranchia</taxon>
        <taxon>Heteroconchia</taxon>
        <taxon>Euheterodonta</taxon>
        <taxon>Imparidentia</taxon>
        <taxon>Neoheterodontei</taxon>
        <taxon>Myida</taxon>
        <taxon>Dreissenoidea</taxon>
        <taxon>Dreissenidae</taxon>
        <taxon>Dreissena</taxon>
    </lineage>
</organism>
<reference evidence="9" key="2">
    <citation type="submission" date="2020-11" db="EMBL/GenBank/DDBJ databases">
        <authorList>
            <person name="McCartney M.A."/>
            <person name="Auch B."/>
            <person name="Kono T."/>
            <person name="Mallez S."/>
            <person name="Becker A."/>
            <person name="Gohl D.M."/>
            <person name="Silverstein K.A.T."/>
            <person name="Koren S."/>
            <person name="Bechman K.B."/>
            <person name="Herman A."/>
            <person name="Abrahante J.E."/>
            <person name="Garbe J."/>
        </authorList>
    </citation>
    <scope>NUCLEOTIDE SEQUENCE</scope>
    <source>
        <strain evidence="9">Duluth1</strain>
        <tissue evidence="9">Whole animal</tissue>
    </source>
</reference>
<keyword evidence="10" id="KW-1185">Reference proteome</keyword>
<dbReference type="PANTHER" id="PTHR12801:SF82">
    <property type="entry name" value="RNA EXONUCLEASE 5"/>
    <property type="match status" value="1"/>
</dbReference>
<dbReference type="Pfam" id="PF00929">
    <property type="entry name" value="RNase_T"/>
    <property type="match status" value="1"/>
</dbReference>
<sequence>MSKRKDERTENKKRKAMAFLALVKSTEDNDTSPAKKSKVESQTGTTGSCNNGPIPQKEKSMSDEMYDEFKKKRKENKELIMQRPKVFLTLDELTRDNPHHVDDNGVKIRPPLFMSDVQHLLMFAVLQEYSSFKPRWCRLLRVGKITKVVAVVLDSLSAQEYERFPGSLPTLHQAFDIQADIIAPVQYASSVREDIMNVPIRLTSQADVVQLVKQKQKDGIKISPQFFKNTVAKTQLWQSYKNLKALMSNPLQSLELDSSAKPDSEIVAEAQNGLQDVGEDSPVSTFEQDKFDRRWLMLNSAQMAVEHIPMPGGESNRSFYGFKYTKKSYSKITRKSPLFAIDCEMIQTKASKMDLARVSIVDENLQVVYDSFVKPRAPVIDYVTQFSGITEEILAPVTTRVEDVQKVMTTCLPPDAILCGQSISSDLNSMKLFHPYIIDTSVIYNLTGTRQKTGLKKLTSIFLGRDIQSNSGGHCSVEDAMATMELVLLKLRNEMNFGDIKIKNVKTTDYPDTGLGHSGRDEDEGLDDSQLDNSCMTVTRSLELNGVSDKMKRKRLFFQQEGCKFIENFLHRMEKHSKKGKIIDEPVSVADYPVTVPVVSCSSDKESSKQTLAQLAENTFCFTHLYGYRNFLRTCGHGTDQDKPETAEELKKCLWRLDRRFWKILMGLPERSLFVVILPGREENGVVYSAKTFAKIT</sequence>